<name>A0A2Z3YUS1_9CORY</name>
<dbReference type="GO" id="GO:0009307">
    <property type="term" value="P:DNA restriction-modification system"/>
    <property type="evidence" value="ECO:0007669"/>
    <property type="project" value="UniProtKB-KW"/>
</dbReference>
<organism evidence="5 6">
    <name type="scientific">Corynebacterium provencense</name>
    <dbReference type="NCBI Taxonomy" id="1737425"/>
    <lineage>
        <taxon>Bacteria</taxon>
        <taxon>Bacillati</taxon>
        <taxon>Actinomycetota</taxon>
        <taxon>Actinomycetes</taxon>
        <taxon>Mycobacteriales</taxon>
        <taxon>Corynebacteriaceae</taxon>
        <taxon>Corynebacterium</taxon>
    </lineage>
</organism>
<evidence type="ECO:0000256" key="1">
    <source>
        <dbReference type="ARBA" id="ARBA00010923"/>
    </source>
</evidence>
<dbReference type="InterPro" id="IPR044946">
    <property type="entry name" value="Restrct_endonuc_typeI_TRD_sf"/>
</dbReference>
<keyword evidence="2" id="KW-0680">Restriction system</keyword>
<accession>A0A2Z3YUS1</accession>
<evidence type="ECO:0000259" key="4">
    <source>
        <dbReference type="Pfam" id="PF01420"/>
    </source>
</evidence>
<dbReference type="Pfam" id="PF01420">
    <property type="entry name" value="Methylase_S"/>
    <property type="match status" value="2"/>
</dbReference>
<dbReference type="GO" id="GO:0003677">
    <property type="term" value="F:DNA binding"/>
    <property type="evidence" value="ECO:0007669"/>
    <property type="project" value="UniProtKB-KW"/>
</dbReference>
<feature type="domain" description="Type I restriction modification DNA specificity" evidence="4">
    <location>
        <begin position="263"/>
        <end position="365"/>
    </location>
</feature>
<dbReference type="OrthoDB" id="3197085at2"/>
<proteinExistence type="inferred from homology"/>
<evidence type="ECO:0000313" key="6">
    <source>
        <dbReference type="Proteomes" id="UP000247696"/>
    </source>
</evidence>
<reference evidence="6" key="1">
    <citation type="submission" date="2017-11" db="EMBL/GenBank/DDBJ databases">
        <title>Otitis media/interna in a cat caused by the recently described species Corynebacterium provencense.</title>
        <authorList>
            <person name="Kittl S."/>
            <person name="Brodard I."/>
            <person name="Rychener L."/>
            <person name="Jores J."/>
            <person name="Roosje P."/>
            <person name="Gobeli Brawand S."/>
        </authorList>
    </citation>
    <scope>NUCLEOTIDE SEQUENCE [LARGE SCALE GENOMIC DNA]</scope>
    <source>
        <strain evidence="6">17KM38</strain>
    </source>
</reference>
<keyword evidence="3" id="KW-0238">DNA-binding</keyword>
<gene>
    <name evidence="5" type="ORF">Csp1_26880</name>
</gene>
<evidence type="ECO:0000313" key="5">
    <source>
        <dbReference type="EMBL" id="AWT27431.1"/>
    </source>
</evidence>
<dbReference type="SUPFAM" id="SSF116734">
    <property type="entry name" value="DNA methylase specificity domain"/>
    <property type="match status" value="2"/>
</dbReference>
<dbReference type="PANTHER" id="PTHR30408">
    <property type="entry name" value="TYPE-1 RESTRICTION ENZYME ECOKI SPECIFICITY PROTEIN"/>
    <property type="match status" value="1"/>
</dbReference>
<protein>
    <recommendedName>
        <fullName evidence="4">Type I restriction modification DNA specificity domain-containing protein</fullName>
    </recommendedName>
</protein>
<dbReference type="RefSeq" id="WP_110482326.1">
    <property type="nucleotide sequence ID" value="NZ_CP024988.1"/>
</dbReference>
<dbReference type="InterPro" id="IPR052021">
    <property type="entry name" value="Type-I_RS_S_subunit"/>
</dbReference>
<dbReference type="InterPro" id="IPR000055">
    <property type="entry name" value="Restrct_endonuc_typeI_TRD"/>
</dbReference>
<keyword evidence="6" id="KW-1185">Reference proteome</keyword>
<dbReference type="PANTHER" id="PTHR30408:SF12">
    <property type="entry name" value="TYPE I RESTRICTION ENZYME MJAVIII SPECIFICITY SUBUNIT"/>
    <property type="match status" value="1"/>
</dbReference>
<feature type="domain" description="Type I restriction modification DNA specificity" evidence="4">
    <location>
        <begin position="16"/>
        <end position="181"/>
    </location>
</feature>
<dbReference type="REBASE" id="254244">
    <property type="entry name" value="S.CprKM38ORF26890P"/>
</dbReference>
<sequence>MSARKAVAWDGPYPLPGGWRWAKLGEVAEIVRAGVKPEDMSGDEPYLGLDCIAAGGAIERWTTTGAEKVTSNKFTFSQEHVLMGKLRPYLGKIALPEKGGLCSTDIIPILPGEDLDRRFLGHWLRTDVMVEEANKVATGANLPRISPKAIEQLDIPLPPLPEQGRIVEILDAANSLSEVNNKTVSDLQSTVPSLYVSRFGKIPLTSTVTEVAVQIKGSIRTGPFGSQLKKEEYTTEGVSVLGLDNVVGNVFSWGQRRYISSEKYESLKRYTVFPGDVLISIMATTGRCVVVPEDIPVAINTKHICAITSDRSIILPEFLRATFLWNSEVRAYLSRQTKGAIMSGLNMGIIKKMPVPVPSMSDQMDFVRQIRSIQHNMDLLDKRAAVCSELFLSLQSRAFRGEL</sequence>
<comment type="similarity">
    <text evidence="1">Belongs to the type-I restriction system S methylase family.</text>
</comment>
<dbReference type="Gene3D" id="3.90.220.20">
    <property type="entry name" value="DNA methylase specificity domains"/>
    <property type="match status" value="2"/>
</dbReference>
<dbReference type="EMBL" id="CP024988">
    <property type="protein sequence ID" value="AWT27431.1"/>
    <property type="molecule type" value="Genomic_DNA"/>
</dbReference>
<evidence type="ECO:0000256" key="2">
    <source>
        <dbReference type="ARBA" id="ARBA00022747"/>
    </source>
</evidence>
<evidence type="ECO:0000256" key="3">
    <source>
        <dbReference type="ARBA" id="ARBA00023125"/>
    </source>
</evidence>
<dbReference type="AlphaFoldDB" id="A0A2Z3YUS1"/>
<dbReference type="KEGG" id="cpre:Csp1_26880"/>
<dbReference type="Proteomes" id="UP000247696">
    <property type="component" value="Chromosome"/>
</dbReference>